<protein>
    <submittedName>
        <fullName evidence="3">Addiction module toxin RelE</fullName>
    </submittedName>
</protein>
<dbReference type="PANTHER" id="PTHR33755:SF7">
    <property type="entry name" value="TOXIN MODULE OF TOXIN-ANTITOXIN SYSTEM RELE_STBE FAMILY"/>
    <property type="match status" value="1"/>
</dbReference>
<dbReference type="Pfam" id="PF05016">
    <property type="entry name" value="ParE_toxin"/>
    <property type="match status" value="1"/>
</dbReference>
<sequence>MPQVMLTEHATADLRRLYDFLAPKNEQAARNAVKAVKDALAGLAQFPATGRFFDDEYREWPVSFGDAGYTVLYRMDSEIVVIVAIKHQRELSYSFPVKN</sequence>
<dbReference type="Gene3D" id="3.30.2310.20">
    <property type="entry name" value="RelE-like"/>
    <property type="match status" value="1"/>
</dbReference>
<name>A0A220S2L6_9NEIS</name>
<dbReference type="InterPro" id="IPR051803">
    <property type="entry name" value="TA_system_RelE-like_toxin"/>
</dbReference>
<dbReference type="PANTHER" id="PTHR33755">
    <property type="entry name" value="TOXIN PARE1-RELATED"/>
    <property type="match status" value="1"/>
</dbReference>
<gene>
    <name evidence="3" type="ORF">BG910_06495</name>
</gene>
<dbReference type="Proteomes" id="UP000198238">
    <property type="component" value="Chromosome"/>
</dbReference>
<dbReference type="InterPro" id="IPR035093">
    <property type="entry name" value="RelE/ParE_toxin_dom_sf"/>
</dbReference>
<proteinExistence type="inferred from homology"/>
<evidence type="ECO:0000313" key="4">
    <source>
        <dbReference type="Proteomes" id="UP000198238"/>
    </source>
</evidence>
<comment type="similarity">
    <text evidence="1">Belongs to the RelE toxin family.</text>
</comment>
<dbReference type="KEGG" id="nei:BG910_06495"/>
<dbReference type="AlphaFoldDB" id="A0A220S2L6"/>
<accession>A0A220S2L6</accession>
<organism evidence="3 4">
    <name type="scientific">Neisseria chenwenguii</name>
    <dbReference type="NCBI Taxonomy" id="1853278"/>
    <lineage>
        <taxon>Bacteria</taxon>
        <taxon>Pseudomonadati</taxon>
        <taxon>Pseudomonadota</taxon>
        <taxon>Betaproteobacteria</taxon>
        <taxon>Neisseriales</taxon>
        <taxon>Neisseriaceae</taxon>
        <taxon>Neisseria</taxon>
    </lineage>
</organism>
<evidence type="ECO:0000256" key="2">
    <source>
        <dbReference type="ARBA" id="ARBA00022649"/>
    </source>
</evidence>
<reference evidence="3 4" key="1">
    <citation type="submission" date="2017-06" db="EMBL/GenBank/DDBJ databases">
        <title>Neisseria chenwenguii sp. nov., isolated from the intestinal contents of Tibetan Plateau Pika in Yushu, Qinghai Province, China.</title>
        <authorList>
            <person name="Zhang G."/>
        </authorList>
    </citation>
    <scope>NUCLEOTIDE SEQUENCE [LARGE SCALE GENOMIC DNA]</scope>
    <source>
        <strain evidence="3 4">10023</strain>
    </source>
</reference>
<dbReference type="EMBL" id="CP022278">
    <property type="protein sequence ID" value="ASK27435.1"/>
    <property type="molecule type" value="Genomic_DNA"/>
</dbReference>
<evidence type="ECO:0000313" key="3">
    <source>
        <dbReference type="EMBL" id="ASK27435.1"/>
    </source>
</evidence>
<keyword evidence="2" id="KW-1277">Toxin-antitoxin system</keyword>
<dbReference type="InterPro" id="IPR007712">
    <property type="entry name" value="RelE/ParE_toxin"/>
</dbReference>
<keyword evidence="4" id="KW-1185">Reference proteome</keyword>
<evidence type="ECO:0000256" key="1">
    <source>
        <dbReference type="ARBA" id="ARBA00006226"/>
    </source>
</evidence>